<dbReference type="PANTHER" id="PTHR34218:SF4">
    <property type="entry name" value="ACYL-HOMOSERINE LACTONE ACYLASE QUIP"/>
    <property type="match status" value="1"/>
</dbReference>
<dbReference type="Pfam" id="PF01804">
    <property type="entry name" value="Penicil_amidase"/>
    <property type="match status" value="1"/>
</dbReference>
<dbReference type="GO" id="GO:0046872">
    <property type="term" value="F:metal ion binding"/>
    <property type="evidence" value="ECO:0007669"/>
    <property type="project" value="UniProtKB-KW"/>
</dbReference>
<dbReference type="CDD" id="cd03747">
    <property type="entry name" value="Ntn_PGA_like"/>
    <property type="match status" value="1"/>
</dbReference>
<organism evidence="7 8">
    <name type="scientific">Magnetospirillum aberrantis SpK</name>
    <dbReference type="NCBI Taxonomy" id="908842"/>
    <lineage>
        <taxon>Bacteria</taxon>
        <taxon>Pseudomonadati</taxon>
        <taxon>Pseudomonadota</taxon>
        <taxon>Alphaproteobacteria</taxon>
        <taxon>Rhodospirillales</taxon>
        <taxon>Rhodospirillaceae</taxon>
        <taxon>Magnetospirillum</taxon>
    </lineage>
</organism>
<evidence type="ECO:0000256" key="2">
    <source>
        <dbReference type="ARBA" id="ARBA00022801"/>
    </source>
</evidence>
<dbReference type="InterPro" id="IPR029055">
    <property type="entry name" value="Ntn_hydrolases_N"/>
</dbReference>
<dbReference type="Gene3D" id="1.10.1400.10">
    <property type="match status" value="1"/>
</dbReference>
<reference evidence="7 8" key="1">
    <citation type="submission" date="2020-02" db="EMBL/GenBank/DDBJ databases">
        <authorList>
            <person name="Dziuba M."/>
            <person name="Kuznetsov B."/>
            <person name="Mardanov A."/>
            <person name="Ravin N."/>
            <person name="Grouzdev D."/>
        </authorList>
    </citation>
    <scope>NUCLEOTIDE SEQUENCE [LARGE SCALE GENOMIC DNA]</scope>
    <source>
        <strain evidence="7 8">SpK</strain>
    </source>
</reference>
<dbReference type="EMBL" id="JAAIYP010000034">
    <property type="protein sequence ID" value="NFV79937.1"/>
    <property type="molecule type" value="Genomic_DNA"/>
</dbReference>
<dbReference type="AlphaFoldDB" id="A0A7C9QTI4"/>
<evidence type="ECO:0000313" key="7">
    <source>
        <dbReference type="EMBL" id="NFV79937.1"/>
    </source>
</evidence>
<dbReference type="InterPro" id="IPR043146">
    <property type="entry name" value="Penicillin_amidase_N_B-knob"/>
</dbReference>
<evidence type="ECO:0000256" key="5">
    <source>
        <dbReference type="PIRSR" id="PIRSR001227-2"/>
    </source>
</evidence>
<gene>
    <name evidence="7" type="ORF">G4223_07425</name>
</gene>
<keyword evidence="8" id="KW-1185">Reference proteome</keyword>
<feature type="binding site" evidence="5">
    <location>
        <position position="334"/>
    </location>
    <ligand>
        <name>Ca(2+)</name>
        <dbReference type="ChEBI" id="CHEBI:29108"/>
    </ligand>
</feature>
<feature type="binding site" evidence="5">
    <location>
        <position position="337"/>
    </location>
    <ligand>
        <name>Ca(2+)</name>
        <dbReference type="ChEBI" id="CHEBI:29108"/>
    </ligand>
</feature>
<keyword evidence="6" id="KW-1133">Transmembrane helix</keyword>
<dbReference type="GO" id="GO:0016811">
    <property type="term" value="F:hydrolase activity, acting on carbon-nitrogen (but not peptide) bonds, in linear amides"/>
    <property type="evidence" value="ECO:0007669"/>
    <property type="project" value="InterPro"/>
</dbReference>
<keyword evidence="2" id="KW-0378">Hydrolase</keyword>
<keyword evidence="5" id="KW-0106">Calcium</keyword>
<dbReference type="InterPro" id="IPR043147">
    <property type="entry name" value="Penicillin_amidase_A-knob"/>
</dbReference>
<proteinExistence type="inferred from homology"/>
<dbReference type="RefSeq" id="WP_163677187.1">
    <property type="nucleotide sequence ID" value="NZ_JAAIYP010000034.1"/>
</dbReference>
<evidence type="ECO:0000256" key="3">
    <source>
        <dbReference type="ARBA" id="ARBA00023145"/>
    </source>
</evidence>
<feature type="binding site" evidence="5">
    <location>
        <position position="336"/>
    </location>
    <ligand>
        <name>Ca(2+)</name>
        <dbReference type="ChEBI" id="CHEBI:29108"/>
    </ligand>
</feature>
<evidence type="ECO:0000256" key="4">
    <source>
        <dbReference type="PIRSR" id="PIRSR001227-1"/>
    </source>
</evidence>
<feature type="transmembrane region" description="Helical" evidence="6">
    <location>
        <begin position="30"/>
        <end position="50"/>
    </location>
</feature>
<name>A0A7C9QTI4_9PROT</name>
<dbReference type="Proteomes" id="UP000480684">
    <property type="component" value="Unassembled WGS sequence"/>
</dbReference>
<dbReference type="GO" id="GO:0017000">
    <property type="term" value="P:antibiotic biosynthetic process"/>
    <property type="evidence" value="ECO:0007669"/>
    <property type="project" value="InterPro"/>
</dbReference>
<evidence type="ECO:0000313" key="8">
    <source>
        <dbReference type="Proteomes" id="UP000480684"/>
    </source>
</evidence>
<dbReference type="SUPFAM" id="SSF56235">
    <property type="entry name" value="N-terminal nucleophile aminohydrolases (Ntn hydrolases)"/>
    <property type="match status" value="1"/>
</dbReference>
<feature type="active site" description="Nucleophile" evidence="4">
    <location>
        <position position="262"/>
    </location>
</feature>
<evidence type="ECO:0000256" key="1">
    <source>
        <dbReference type="ARBA" id="ARBA00006586"/>
    </source>
</evidence>
<dbReference type="PANTHER" id="PTHR34218">
    <property type="entry name" value="PEPTIDASE S45 PENICILLIN AMIDASE"/>
    <property type="match status" value="1"/>
</dbReference>
<sequence length="794" mass="86817">MKDPTSDADDRAPAQETLFFSAEMGPWTKLANAIVLMVLMLVAVCFVWMMSSLPRIEGRFPVKGLDLPATVARDEAGIPHVTARSVRDAYFAIGWTHAQDRLWQMELQRRVAAGRLAETVGAAGLDSDRFLRTLGIRTLAESGLDKLDKPTRDVLQAYADGINAWLRDHWHRLPPEYIILGIRPEPWSAADSLSIGRLMALQLTNDWRAELSRGKLAGRFDARRLGELWPDVATDAPVTLGAVDTDRVLAAVPDTASPRLASNVWAISGEHTASGKPLLANDPHLGFQAPVQWYLLSVDAPGLSLSGGTIPGIPFHLVGHNGRIAWGTTTTHADTVDLFVEKLAGEDSYLTPKGPERFAERTETIKVKGAADVELRVRTTRHGPVISDLSGGQVVSGQVIAMRATALAADDLTAQAYHRLNRAIDWRGFSGALRDFGAPVQNFAYADMTGAIGFATAGRVPTRPKGVNSAVPVRGWTAEGDWTGWIPADKMPQQLNPKSGRVVNANNAVVGNRYPYQIASQWPEAHRAERIEQVLAGHDGWTVAETAALQLDETSLPALTLKEELVSAPLSDPLAQQAARLIADWDGRMDRSRAEPLIFAAWLDQLWRDLLADELGDDFAAYGRPKADVVNNILNRNRHWCDDVSTTEAETCETVAGRALERAVRTLAERHGGNMMTWRWGDDHLARFDNAVMGRLPLVGDGMNLAIATGGDDFTVNRGSYLPGSFRHVHGPGLRAVFDLSDLNNSRFVIATGQSGNALSRHYDDMMAAWRDNLGRTLERRTIGGAVLRLEPGY</sequence>
<dbReference type="PIRSF" id="PIRSF001227">
    <property type="entry name" value="Pen_acylase"/>
    <property type="match status" value="1"/>
</dbReference>
<comment type="caution">
    <text evidence="7">The sequence shown here is derived from an EMBL/GenBank/DDBJ whole genome shotgun (WGS) entry which is preliminary data.</text>
</comment>
<feature type="binding site" evidence="5">
    <location>
        <position position="210"/>
    </location>
    <ligand>
        <name>Ca(2+)</name>
        <dbReference type="ChEBI" id="CHEBI:29108"/>
    </ligand>
</feature>
<dbReference type="InterPro" id="IPR002692">
    <property type="entry name" value="S45"/>
</dbReference>
<keyword evidence="5" id="KW-0479">Metal-binding</keyword>
<dbReference type="Gene3D" id="3.60.20.10">
    <property type="entry name" value="Glutamine Phosphoribosylpyrophosphate, subunit 1, domain 1"/>
    <property type="match status" value="1"/>
</dbReference>
<keyword evidence="6" id="KW-0472">Membrane</keyword>
<keyword evidence="6" id="KW-0812">Transmembrane</keyword>
<comment type="similarity">
    <text evidence="1">Belongs to the peptidase S45 family.</text>
</comment>
<comment type="cofactor">
    <cofactor evidence="5">
        <name>Ca(2+)</name>
        <dbReference type="ChEBI" id="CHEBI:29108"/>
    </cofactor>
    <text evidence="5">Binds 1 Ca(2+) ion per dimer.</text>
</comment>
<protein>
    <submittedName>
        <fullName evidence="7">Penicillin acylase family protein</fullName>
    </submittedName>
</protein>
<accession>A0A7C9QTI4</accession>
<evidence type="ECO:0000256" key="6">
    <source>
        <dbReference type="SAM" id="Phobius"/>
    </source>
</evidence>
<dbReference type="Gene3D" id="2.30.120.10">
    <property type="match status" value="1"/>
</dbReference>
<dbReference type="InterPro" id="IPR014395">
    <property type="entry name" value="Pen/GL7ACA/AHL_acylase"/>
</dbReference>
<dbReference type="Gene3D" id="1.10.439.10">
    <property type="entry name" value="Penicillin Amidohydrolase, domain 1"/>
    <property type="match status" value="1"/>
</dbReference>
<keyword evidence="3" id="KW-0865">Zymogen</keyword>
<dbReference type="InterPro" id="IPR023343">
    <property type="entry name" value="Penicillin_amidase_dom1"/>
</dbReference>